<evidence type="ECO:0000313" key="4">
    <source>
        <dbReference type="Proteomes" id="UP000009058"/>
    </source>
</evidence>
<dbReference type="RefSeq" id="XP_003715627.1">
    <property type="nucleotide sequence ID" value="XM_003715579.1"/>
</dbReference>
<dbReference type="EMBL" id="CM001232">
    <property type="protein sequence ID" value="EHA55820.1"/>
    <property type="molecule type" value="Genomic_DNA"/>
</dbReference>
<evidence type="ECO:0000256" key="2">
    <source>
        <dbReference type="SAM" id="Phobius"/>
    </source>
</evidence>
<reference key="2">
    <citation type="submission" date="2011-05" db="EMBL/GenBank/DDBJ databases">
        <title>The Genome Sequence of Magnaporthe oryzae 70-15.</title>
        <authorList>
            <consortium name="The Broad Institute Genome Sequencing Platform"/>
            <person name="Ma L.-J."/>
            <person name="Dead R."/>
            <person name="Young S.K."/>
            <person name="Zeng Q."/>
            <person name="Gargeya S."/>
            <person name="Fitzgerald M."/>
            <person name="Haas B."/>
            <person name="Abouelleil A."/>
            <person name="Alvarado L."/>
            <person name="Arachchi H.M."/>
            <person name="Berlin A."/>
            <person name="Brown A."/>
            <person name="Chapman S.B."/>
            <person name="Chen Z."/>
            <person name="Dunbar C."/>
            <person name="Freedman E."/>
            <person name="Gearin G."/>
            <person name="Gellesch M."/>
            <person name="Goldberg J."/>
            <person name="Griggs A."/>
            <person name="Gujja S."/>
            <person name="Heiman D."/>
            <person name="Howarth C."/>
            <person name="Larson L."/>
            <person name="Lui A."/>
            <person name="MacDonald P.J.P."/>
            <person name="Mehta T."/>
            <person name="Montmayeur A."/>
            <person name="Murphy C."/>
            <person name="Neiman D."/>
            <person name="Pearson M."/>
            <person name="Priest M."/>
            <person name="Roberts A."/>
            <person name="Saif S."/>
            <person name="Shea T."/>
            <person name="Shenoy N."/>
            <person name="Sisk P."/>
            <person name="Stolte C."/>
            <person name="Sykes S."/>
            <person name="Yandava C."/>
            <person name="Wortman J."/>
            <person name="Nusbaum C."/>
            <person name="Birren B."/>
        </authorList>
    </citation>
    <scope>NUCLEOTIDE SEQUENCE</scope>
    <source>
        <strain>70-15</strain>
    </source>
</reference>
<sequence length="262" mass="29505">MPCSSCKARGHSCRMISSNSRCSECVRRGRKCDATSVPITNLGRLNQEKKKLELQESEVEDDILRVQQEIARLQRESSEKFNRLLRLRKQKRLLQSRSEAEAVRLDAELSVEDAVERDRLGVDELPFDGPSESGLVPELRSLGHVDVVDWSSVLGADPQDWVFADLAPGNGRWCFLRSSSFLWLTCSQIQLLVVLTEWSLAILEVAEGFPSVFFVSVVFPFNKVLCFAVVSSVVEYSFNVVGLFCVDFDCFLCAGAVWCRLQ</sequence>
<reference evidence="3 4" key="1">
    <citation type="journal article" date="2005" name="Nature">
        <title>The genome sequence of the rice blast fungus Magnaporthe grisea.</title>
        <authorList>
            <person name="Dean R.A."/>
            <person name="Talbot N.J."/>
            <person name="Ebbole D.J."/>
            <person name="Farman M.L."/>
            <person name="Mitchell T.K."/>
            <person name="Orbach M.J."/>
            <person name="Thon M."/>
            <person name="Kulkarni R."/>
            <person name="Xu J.R."/>
            <person name="Pan H."/>
            <person name="Read N.D."/>
            <person name="Lee Y.H."/>
            <person name="Carbone I."/>
            <person name="Brown D."/>
            <person name="Oh Y.Y."/>
            <person name="Donofrio N."/>
            <person name="Jeong J.S."/>
            <person name="Soanes D.M."/>
            <person name="Djonovic S."/>
            <person name="Kolomiets E."/>
            <person name="Rehmeyer C."/>
            <person name="Li W."/>
            <person name="Harding M."/>
            <person name="Kim S."/>
            <person name="Lebrun M.H."/>
            <person name="Bohnert H."/>
            <person name="Coughlan S."/>
            <person name="Butler J."/>
            <person name="Calvo S."/>
            <person name="Ma L.J."/>
            <person name="Nicol R."/>
            <person name="Purcell S."/>
            <person name="Nusbaum C."/>
            <person name="Galagan J.E."/>
            <person name="Birren B.W."/>
        </authorList>
    </citation>
    <scope>NUCLEOTIDE SEQUENCE [LARGE SCALE GENOMIC DNA]</scope>
    <source>
        <strain evidence="4">70-15 / ATCC MYA-4617 / FGSC 8958</strain>
    </source>
</reference>
<protein>
    <recommendedName>
        <fullName evidence="5">Zn(2)-C6 fungal-type domain-containing protein</fullName>
    </recommendedName>
</protein>
<gene>
    <name evidence="3" type="ORF">MGG_02216</name>
</gene>
<keyword evidence="2" id="KW-1133">Transmembrane helix</keyword>
<evidence type="ECO:0000313" key="3">
    <source>
        <dbReference type="EMBL" id="EHA55820.1"/>
    </source>
</evidence>
<dbReference type="VEuPathDB" id="FungiDB:MGG_02216"/>
<keyword evidence="2" id="KW-0812">Transmembrane</keyword>
<feature type="transmembrane region" description="Helical" evidence="2">
    <location>
        <begin position="240"/>
        <end position="259"/>
    </location>
</feature>
<keyword evidence="2" id="KW-0472">Membrane</keyword>
<feature type="transmembrane region" description="Helical" evidence="2">
    <location>
        <begin position="212"/>
        <end position="234"/>
    </location>
</feature>
<proteinExistence type="predicted"/>
<keyword evidence="4" id="KW-1185">Reference proteome</keyword>
<evidence type="ECO:0008006" key="5">
    <source>
        <dbReference type="Google" id="ProtNLM"/>
    </source>
</evidence>
<keyword evidence="1" id="KW-0175">Coiled coil</keyword>
<name>G4MVV1_PYRO7</name>
<dbReference type="OrthoDB" id="4850399at2759"/>
<dbReference type="Proteomes" id="UP000009058">
    <property type="component" value="Chromosome 2"/>
</dbReference>
<dbReference type="InParanoid" id="G4MVV1"/>
<feature type="coiled-coil region" evidence="1">
    <location>
        <begin position="42"/>
        <end position="90"/>
    </location>
</feature>
<organism evidence="3 4">
    <name type="scientific">Pyricularia oryzae (strain 70-15 / ATCC MYA-4617 / FGSC 8958)</name>
    <name type="common">Rice blast fungus</name>
    <name type="synonym">Magnaporthe oryzae</name>
    <dbReference type="NCBI Taxonomy" id="242507"/>
    <lineage>
        <taxon>Eukaryota</taxon>
        <taxon>Fungi</taxon>
        <taxon>Dikarya</taxon>
        <taxon>Ascomycota</taxon>
        <taxon>Pezizomycotina</taxon>
        <taxon>Sordariomycetes</taxon>
        <taxon>Sordariomycetidae</taxon>
        <taxon>Magnaporthales</taxon>
        <taxon>Pyriculariaceae</taxon>
        <taxon>Pyricularia</taxon>
    </lineage>
</organism>
<dbReference type="GeneID" id="5051026"/>
<feature type="transmembrane region" description="Helical" evidence="2">
    <location>
        <begin position="181"/>
        <end position="200"/>
    </location>
</feature>
<accession>G4MVV1</accession>
<dbReference type="eggNOG" id="ENOG502REYC">
    <property type="taxonomic scope" value="Eukaryota"/>
</dbReference>
<evidence type="ECO:0000256" key="1">
    <source>
        <dbReference type="SAM" id="Coils"/>
    </source>
</evidence>
<dbReference type="HOGENOM" id="CLU_089010_0_0_1"/>
<dbReference type="AlphaFoldDB" id="G4MVV1"/>